<dbReference type="RefSeq" id="WP_109616284.1">
    <property type="nucleotide sequence ID" value="NZ_QGDO01000001.1"/>
</dbReference>
<sequence length="231" mass="26847">MPINNRLYTIPDPELVTSANLFIEELRTFVTDFTVFDQSIDLTYPLEIAKLLNDLSSIKPDVTFVTQQAELTEKVANLMRQGRELYGTLSFFIRKAFADNQSIYQQFGLREYGGVRTNVQKMIVFLEVIKEQVLINQEHLDEIGCQSTVLLSNLEQVILDLRTAVLMQDVVRRDRKQMTELRVKKLNEIYLLLRNIEKIANFIYKDSPEKLQKFTLPVRRKKIVKVTASKA</sequence>
<dbReference type="Proteomes" id="UP000245535">
    <property type="component" value="Unassembled WGS sequence"/>
</dbReference>
<keyword evidence="2" id="KW-1185">Reference proteome</keyword>
<evidence type="ECO:0000313" key="2">
    <source>
        <dbReference type="Proteomes" id="UP000245535"/>
    </source>
</evidence>
<evidence type="ECO:0000313" key="1">
    <source>
        <dbReference type="EMBL" id="PWJ44815.1"/>
    </source>
</evidence>
<proteinExistence type="predicted"/>
<protein>
    <submittedName>
        <fullName evidence="1">Uncharacterized protein</fullName>
    </submittedName>
</protein>
<comment type="caution">
    <text evidence="1">The sequence shown here is derived from an EMBL/GenBank/DDBJ whole genome shotgun (WGS) entry which is preliminary data.</text>
</comment>
<gene>
    <name evidence="1" type="ORF">BC781_1011194</name>
</gene>
<name>A0A315ZGT6_SEDFL</name>
<accession>A0A315ZGT6</accession>
<dbReference type="AlphaFoldDB" id="A0A315ZGT6"/>
<organism evidence="1 2">
    <name type="scientific">Sediminitomix flava</name>
    <dbReference type="NCBI Taxonomy" id="379075"/>
    <lineage>
        <taxon>Bacteria</taxon>
        <taxon>Pseudomonadati</taxon>
        <taxon>Bacteroidota</taxon>
        <taxon>Cytophagia</taxon>
        <taxon>Cytophagales</taxon>
        <taxon>Flammeovirgaceae</taxon>
        <taxon>Sediminitomix</taxon>
    </lineage>
</organism>
<dbReference type="OrthoDB" id="1119963at2"/>
<dbReference type="EMBL" id="QGDO01000001">
    <property type="protein sequence ID" value="PWJ44815.1"/>
    <property type="molecule type" value="Genomic_DNA"/>
</dbReference>
<reference evidence="1 2" key="1">
    <citation type="submission" date="2018-03" db="EMBL/GenBank/DDBJ databases">
        <title>Genomic Encyclopedia of Archaeal and Bacterial Type Strains, Phase II (KMG-II): from individual species to whole genera.</title>
        <authorList>
            <person name="Goeker M."/>
        </authorList>
    </citation>
    <scope>NUCLEOTIDE SEQUENCE [LARGE SCALE GENOMIC DNA]</scope>
    <source>
        <strain evidence="1 2">DSM 28229</strain>
    </source>
</reference>